<evidence type="ECO:0000256" key="3">
    <source>
        <dbReference type="ARBA" id="ARBA00023163"/>
    </source>
</evidence>
<dbReference type="Pfam" id="PF08220">
    <property type="entry name" value="HTH_DeoR"/>
    <property type="match status" value="1"/>
</dbReference>
<accession>A0A6J7E936</accession>
<protein>
    <submittedName>
        <fullName evidence="5">Unannotated protein</fullName>
    </submittedName>
</protein>
<dbReference type="Pfam" id="PF00455">
    <property type="entry name" value="DeoRC"/>
    <property type="match status" value="1"/>
</dbReference>
<evidence type="ECO:0000256" key="1">
    <source>
        <dbReference type="ARBA" id="ARBA00022491"/>
    </source>
</evidence>
<dbReference type="InterPro" id="IPR001034">
    <property type="entry name" value="DeoR_HTH"/>
</dbReference>
<evidence type="ECO:0000259" key="4">
    <source>
        <dbReference type="PROSITE" id="PS51000"/>
    </source>
</evidence>
<gene>
    <name evidence="5" type="ORF">UFOPK3461_00823</name>
</gene>
<dbReference type="PANTHER" id="PTHR30363:SF4">
    <property type="entry name" value="GLYCEROL-3-PHOSPHATE REGULON REPRESSOR"/>
    <property type="match status" value="1"/>
</dbReference>
<evidence type="ECO:0000256" key="2">
    <source>
        <dbReference type="ARBA" id="ARBA00023015"/>
    </source>
</evidence>
<dbReference type="SUPFAM" id="SSF46785">
    <property type="entry name" value="Winged helix' DNA-binding domain"/>
    <property type="match status" value="1"/>
</dbReference>
<dbReference type="PRINTS" id="PR00037">
    <property type="entry name" value="HTHLACR"/>
</dbReference>
<keyword evidence="3" id="KW-0804">Transcription</keyword>
<dbReference type="GO" id="GO:0003700">
    <property type="term" value="F:DNA-binding transcription factor activity"/>
    <property type="evidence" value="ECO:0007669"/>
    <property type="project" value="InterPro"/>
</dbReference>
<proteinExistence type="predicted"/>
<keyword evidence="1" id="KW-0678">Repressor</keyword>
<dbReference type="EMBL" id="CAFBLW010000075">
    <property type="protein sequence ID" value="CAB4879466.1"/>
    <property type="molecule type" value="Genomic_DNA"/>
</dbReference>
<organism evidence="5">
    <name type="scientific">freshwater metagenome</name>
    <dbReference type="NCBI Taxonomy" id="449393"/>
    <lineage>
        <taxon>unclassified sequences</taxon>
        <taxon>metagenomes</taxon>
        <taxon>ecological metagenomes</taxon>
    </lineage>
</organism>
<dbReference type="SUPFAM" id="SSF100950">
    <property type="entry name" value="NagB/RpiA/CoA transferase-like"/>
    <property type="match status" value="1"/>
</dbReference>
<dbReference type="PANTHER" id="PTHR30363">
    <property type="entry name" value="HTH-TYPE TRANSCRIPTIONAL REGULATOR SRLR-RELATED"/>
    <property type="match status" value="1"/>
</dbReference>
<dbReference type="InterPro" id="IPR036390">
    <property type="entry name" value="WH_DNA-bd_sf"/>
</dbReference>
<dbReference type="InterPro" id="IPR014036">
    <property type="entry name" value="DeoR-like_C"/>
</dbReference>
<sequence>MFQEERRAWLTSHAREKGRIDVNESAEALGVTVETIRRDLNDLENKNLLRRVHGGAIPIEGSMYESNLATRSEQFIEEKRRITLKALEFIGEAETIFLDEGYTMQALAEVWNPTHKVTVVTNAIHTASILCSKPNVEVIFLGGKVRSTTDATSDHWTTRQLSELVLDLAIMGANGVSVDHGCTAPNATCCATKAAAIKASHKAILLATSNRFGFDSFVKFSDLSVYSDVITDSEMDDATYNKFSAAGLRITRA</sequence>
<evidence type="ECO:0000313" key="5">
    <source>
        <dbReference type="EMBL" id="CAB4879466.1"/>
    </source>
</evidence>
<dbReference type="InterPro" id="IPR050313">
    <property type="entry name" value="Carb_Metab_HTH_regulators"/>
</dbReference>
<feature type="domain" description="HTH deoR-type" evidence="4">
    <location>
        <begin position="3"/>
        <end position="58"/>
    </location>
</feature>
<reference evidence="5" key="1">
    <citation type="submission" date="2020-05" db="EMBL/GenBank/DDBJ databases">
        <authorList>
            <person name="Chiriac C."/>
            <person name="Salcher M."/>
            <person name="Ghai R."/>
            <person name="Kavagutti S V."/>
        </authorList>
    </citation>
    <scope>NUCLEOTIDE SEQUENCE</scope>
</reference>
<dbReference type="SMART" id="SM00420">
    <property type="entry name" value="HTH_DEOR"/>
    <property type="match status" value="1"/>
</dbReference>
<dbReference type="AlphaFoldDB" id="A0A6J7E936"/>
<dbReference type="Gene3D" id="3.40.50.1360">
    <property type="match status" value="1"/>
</dbReference>
<name>A0A6J7E936_9ZZZZ</name>
<dbReference type="SMART" id="SM01134">
    <property type="entry name" value="DeoRC"/>
    <property type="match status" value="1"/>
</dbReference>
<dbReference type="InterPro" id="IPR037171">
    <property type="entry name" value="NagB/RpiA_transferase-like"/>
</dbReference>
<keyword evidence="2" id="KW-0805">Transcription regulation</keyword>
<dbReference type="PROSITE" id="PS51000">
    <property type="entry name" value="HTH_DEOR_2"/>
    <property type="match status" value="1"/>
</dbReference>